<feature type="domain" description="Fe/B12 periplasmic-binding" evidence="6">
    <location>
        <begin position="71"/>
        <end position="343"/>
    </location>
</feature>
<evidence type="ECO:0000256" key="2">
    <source>
        <dbReference type="ARBA" id="ARBA00008814"/>
    </source>
</evidence>
<dbReference type="AlphaFoldDB" id="A0A4Q7UY61"/>
<name>A0A4Q7UY61_PSEST</name>
<proteinExistence type="inferred from homology"/>
<keyword evidence="4 5" id="KW-0732">Signal</keyword>
<dbReference type="PROSITE" id="PS51257">
    <property type="entry name" value="PROKAR_LIPOPROTEIN"/>
    <property type="match status" value="1"/>
</dbReference>
<keyword evidence="8" id="KW-1185">Reference proteome</keyword>
<evidence type="ECO:0000256" key="3">
    <source>
        <dbReference type="ARBA" id="ARBA00022448"/>
    </source>
</evidence>
<dbReference type="Proteomes" id="UP000291591">
    <property type="component" value="Unassembled WGS sequence"/>
</dbReference>
<dbReference type="PANTHER" id="PTHR30532:SF24">
    <property type="entry name" value="FERRIC ENTEROBACTIN-BINDING PERIPLASMIC PROTEIN FEPB"/>
    <property type="match status" value="1"/>
</dbReference>
<evidence type="ECO:0000313" key="8">
    <source>
        <dbReference type="Proteomes" id="UP000291591"/>
    </source>
</evidence>
<dbReference type="SUPFAM" id="SSF53807">
    <property type="entry name" value="Helical backbone' metal receptor"/>
    <property type="match status" value="1"/>
</dbReference>
<dbReference type="InterPro" id="IPR051313">
    <property type="entry name" value="Bact_iron-sidero_bind"/>
</dbReference>
<reference evidence="7 8" key="1">
    <citation type="submission" date="2019-02" db="EMBL/GenBank/DDBJ databases">
        <title>Sequencing the genomes of 1000 actinobacteria strains.</title>
        <authorList>
            <person name="Klenk H.-P."/>
        </authorList>
    </citation>
    <scope>NUCLEOTIDE SEQUENCE [LARGE SCALE GENOMIC DNA]</scope>
    <source>
        <strain evidence="7 8">DSM 45779</strain>
    </source>
</reference>
<dbReference type="Gene3D" id="3.40.50.1980">
    <property type="entry name" value="Nitrogenase molybdenum iron protein domain"/>
    <property type="match status" value="2"/>
</dbReference>
<sequence length="347" mass="37387">MHPTPDRPRRRTGHRLRVLLTAVVATVALAACGSPSGGEAEQSSGGQADGAFPVTVEHAYGSTEVAAAPKRVITLGYTDPDPLLAVGIAPIGIVNWFVTPPPNNKWPWQEAAYGATVPEEVGKRDEYNLEKIAALQPDLIIAAYSGMTQAQYDQVSKIAPTVAQPKDYPQFTAPWQVFTRHITKAVGQEQRGNELVTQTEAKIDEVRTAHPEWAQQTAAVMQYQAPDYRVFSKGDLKADLMSALGFQAPPEIAQLAAGKSDASVSPERADLLNVDKLLVFARSPQVQAEISARPEFAAQPVVAQKRVRFLSTTEPTSAAISYGSPISFPYALDKLVPLLEGIPAPTQ</sequence>
<feature type="chain" id="PRO_5020532338" evidence="5">
    <location>
        <begin position="31"/>
        <end position="347"/>
    </location>
</feature>
<evidence type="ECO:0000256" key="5">
    <source>
        <dbReference type="SAM" id="SignalP"/>
    </source>
</evidence>
<gene>
    <name evidence="7" type="ORF">EV383_2896</name>
</gene>
<protein>
    <submittedName>
        <fullName evidence="7">Iron complex transport system substrate-binding protein</fullName>
    </submittedName>
</protein>
<keyword evidence="3" id="KW-0813">Transport</keyword>
<dbReference type="PANTHER" id="PTHR30532">
    <property type="entry name" value="IRON III DICITRATE-BINDING PERIPLASMIC PROTEIN"/>
    <property type="match status" value="1"/>
</dbReference>
<dbReference type="GO" id="GO:1901678">
    <property type="term" value="P:iron coordination entity transport"/>
    <property type="evidence" value="ECO:0007669"/>
    <property type="project" value="UniProtKB-ARBA"/>
</dbReference>
<comment type="similarity">
    <text evidence="2">Belongs to the bacterial solute-binding protein 8 family.</text>
</comment>
<comment type="caution">
    <text evidence="7">The sequence shown here is derived from an EMBL/GenBank/DDBJ whole genome shotgun (WGS) entry which is preliminary data.</text>
</comment>
<evidence type="ECO:0000259" key="6">
    <source>
        <dbReference type="PROSITE" id="PS50983"/>
    </source>
</evidence>
<evidence type="ECO:0000313" key="7">
    <source>
        <dbReference type="EMBL" id="RZT86008.1"/>
    </source>
</evidence>
<dbReference type="InterPro" id="IPR002491">
    <property type="entry name" value="ABC_transptr_periplasmic_BD"/>
</dbReference>
<organism evidence="7 8">
    <name type="scientific">Pseudonocardia sediminis</name>
    <dbReference type="NCBI Taxonomy" id="1397368"/>
    <lineage>
        <taxon>Bacteria</taxon>
        <taxon>Bacillati</taxon>
        <taxon>Actinomycetota</taxon>
        <taxon>Actinomycetes</taxon>
        <taxon>Pseudonocardiales</taxon>
        <taxon>Pseudonocardiaceae</taxon>
        <taxon>Pseudonocardia</taxon>
    </lineage>
</organism>
<evidence type="ECO:0000256" key="4">
    <source>
        <dbReference type="ARBA" id="ARBA00022729"/>
    </source>
</evidence>
<dbReference type="GO" id="GO:0030288">
    <property type="term" value="C:outer membrane-bounded periplasmic space"/>
    <property type="evidence" value="ECO:0007669"/>
    <property type="project" value="TreeGrafter"/>
</dbReference>
<evidence type="ECO:0000256" key="1">
    <source>
        <dbReference type="ARBA" id="ARBA00004196"/>
    </source>
</evidence>
<dbReference type="Pfam" id="PF01497">
    <property type="entry name" value="Peripla_BP_2"/>
    <property type="match status" value="1"/>
</dbReference>
<dbReference type="CDD" id="cd01146">
    <property type="entry name" value="FhuD"/>
    <property type="match status" value="1"/>
</dbReference>
<dbReference type="PROSITE" id="PS50983">
    <property type="entry name" value="FE_B12_PBP"/>
    <property type="match status" value="1"/>
</dbReference>
<comment type="subcellular location">
    <subcellularLocation>
        <location evidence="1">Cell envelope</location>
    </subcellularLocation>
</comment>
<dbReference type="EMBL" id="SHKL01000001">
    <property type="protein sequence ID" value="RZT86008.1"/>
    <property type="molecule type" value="Genomic_DNA"/>
</dbReference>
<feature type="signal peptide" evidence="5">
    <location>
        <begin position="1"/>
        <end position="30"/>
    </location>
</feature>
<accession>A0A4Q7UY61</accession>